<evidence type="ECO:0000313" key="2">
    <source>
        <dbReference type="EMBL" id="MCU7548044.1"/>
    </source>
</evidence>
<keyword evidence="1" id="KW-0472">Membrane</keyword>
<comment type="caution">
    <text evidence="2">The sequence shown here is derived from an EMBL/GenBank/DDBJ whole genome shotgun (WGS) entry which is preliminary data.</text>
</comment>
<keyword evidence="3" id="KW-1185">Reference proteome</keyword>
<evidence type="ECO:0008006" key="4">
    <source>
        <dbReference type="Google" id="ProtNLM"/>
    </source>
</evidence>
<keyword evidence="1" id="KW-1133">Transmembrane helix</keyword>
<dbReference type="PROSITE" id="PS51257">
    <property type="entry name" value="PROKAR_LIPOPROTEIN"/>
    <property type="match status" value="1"/>
</dbReference>
<gene>
    <name evidence="2" type="ORF">OCK74_02910</name>
</gene>
<sequence length="55" mass="6062">MNRLSYLLLLALAVSATLTSCEVVEGIFKAGFWSAIILIIVIIALIGWIVSRSRR</sequence>
<reference evidence="2" key="1">
    <citation type="submission" date="2022-09" db="EMBL/GenBank/DDBJ databases">
        <authorList>
            <person name="Yuan C."/>
            <person name="Ke Z."/>
        </authorList>
    </citation>
    <scope>NUCLEOTIDE SEQUENCE</scope>
    <source>
        <strain evidence="2">LB-8</strain>
    </source>
</reference>
<reference evidence="2" key="2">
    <citation type="submission" date="2023-04" db="EMBL/GenBank/DDBJ databases">
        <title>Paracnuella aquatica gen. nov., sp. nov., a member of the family Chitinophagaceae isolated from a hot spring.</title>
        <authorList>
            <person name="Wang C."/>
        </authorList>
    </citation>
    <scope>NUCLEOTIDE SEQUENCE</scope>
    <source>
        <strain evidence="2">LB-8</strain>
    </source>
</reference>
<name>A0A9X2XS75_9BACT</name>
<keyword evidence="1" id="KW-0812">Transmembrane</keyword>
<dbReference type="RefSeq" id="WP_279295488.1">
    <property type="nucleotide sequence ID" value="NZ_JAOTIF010000001.1"/>
</dbReference>
<evidence type="ECO:0000256" key="1">
    <source>
        <dbReference type="SAM" id="Phobius"/>
    </source>
</evidence>
<organism evidence="2 3">
    <name type="scientific">Paraflavisolibacter caeni</name>
    <dbReference type="NCBI Taxonomy" id="2982496"/>
    <lineage>
        <taxon>Bacteria</taxon>
        <taxon>Pseudomonadati</taxon>
        <taxon>Bacteroidota</taxon>
        <taxon>Chitinophagia</taxon>
        <taxon>Chitinophagales</taxon>
        <taxon>Chitinophagaceae</taxon>
        <taxon>Paraflavisolibacter</taxon>
    </lineage>
</organism>
<accession>A0A9X2XS75</accession>
<dbReference type="Proteomes" id="UP001155483">
    <property type="component" value="Unassembled WGS sequence"/>
</dbReference>
<proteinExistence type="predicted"/>
<feature type="transmembrane region" description="Helical" evidence="1">
    <location>
        <begin position="31"/>
        <end position="50"/>
    </location>
</feature>
<dbReference type="EMBL" id="JAOTIF010000001">
    <property type="protein sequence ID" value="MCU7548044.1"/>
    <property type="molecule type" value="Genomic_DNA"/>
</dbReference>
<protein>
    <recommendedName>
        <fullName evidence="4">Phosphatidate cytidylyltransferase</fullName>
    </recommendedName>
</protein>
<dbReference type="AlphaFoldDB" id="A0A9X2XS75"/>
<evidence type="ECO:0000313" key="3">
    <source>
        <dbReference type="Proteomes" id="UP001155483"/>
    </source>
</evidence>